<evidence type="ECO:0000256" key="8">
    <source>
        <dbReference type="ARBA" id="ARBA00022801"/>
    </source>
</evidence>
<dbReference type="GO" id="GO:0048257">
    <property type="term" value="F:3'-flap endonuclease activity"/>
    <property type="evidence" value="ECO:0007669"/>
    <property type="project" value="TreeGrafter"/>
</dbReference>
<dbReference type="InterPro" id="IPR036388">
    <property type="entry name" value="WH-like_DNA-bd_sf"/>
</dbReference>
<feature type="domain" description="ERCC4" evidence="16">
    <location>
        <begin position="545"/>
        <end position="640"/>
    </location>
</feature>
<dbReference type="Pfam" id="PF02732">
    <property type="entry name" value="ERCC4"/>
    <property type="match status" value="1"/>
</dbReference>
<proteinExistence type="inferred from homology"/>
<keyword evidence="13" id="KW-0469">Meiosis</keyword>
<comment type="function">
    <text evidence="14">Interacts with EME1 to form a DNA structure-specific endonuclease with substrate preference for branched DNA structures with a 5'-end at the branch nick. Typical substrates include 3'-flap structures, D-loops, replication forks and nicked Holliday junctions. May be required in mitosis for the processing of stalled or collapsed replication fork intermediates. May be required in meiosis for the repair of meiosis-specific double strand breaks subsequent to single-end invasion (SEI).</text>
</comment>
<dbReference type="Pfam" id="PF21292">
    <property type="entry name" value="EME1-MUS81_C"/>
    <property type="match status" value="1"/>
</dbReference>
<dbReference type="InterPro" id="IPR033309">
    <property type="entry name" value="Mus81"/>
</dbReference>
<evidence type="ECO:0000256" key="1">
    <source>
        <dbReference type="ARBA" id="ARBA00001946"/>
    </source>
</evidence>
<dbReference type="GO" id="GO:0005634">
    <property type="term" value="C:nucleus"/>
    <property type="evidence" value="ECO:0007669"/>
    <property type="project" value="UniProtKB-SubCell"/>
</dbReference>
<accession>U4KXG1</accession>
<keyword evidence="5 14" id="KW-0479">Metal-binding</keyword>
<dbReference type="Gene3D" id="1.10.150.110">
    <property type="entry name" value="DNA polymerase beta, N-terminal domain-like"/>
    <property type="match status" value="1"/>
</dbReference>
<keyword evidence="6 14" id="KW-0255">Endonuclease</keyword>
<keyword evidence="7 14" id="KW-0227">DNA damage</keyword>
<sequence>MPPRQAEPSYANPLLVRFLEDFWRAAQDNNLKIADSYKRALKSLKECPVVFQHPSECKILFGFGPKFCEELTNELTAYNRHKGLPPPVIPKAHEVRQRVQQFKQYEEDQARKRMDRRHMQRAQKPYVPEPRTGGWAILRALYEVDDARGALTKDQIIARAQKWCDASFTIPPNPARPYTAWNSIETQKNHGYVRERKRGNETVYELTEPGLRTAHEIDENERNPDGPINAGGARDGPGDGGASRAGNDRHPVRPQSPPAPRAGNNRRQERLRSPSPILVVEGPPPQRRKRPLGDIPEDNGGFRRKTMDIPANVSLADILGVGRNDDLEDVVAVNTATAAAGRRLGGGGSRKPASASAGSSGRRPGPEIISLDDDDDDYMIARGFNTLATPSAALPSRTPIAGSSSGRNNNAVAAPRTPTAGSSSGRNNNAAAAPRIFGSPPSPLPAALPTSSRGSMLYRTVGSPPNPLPAALPTSSRGSILSGAPAARTPAVRPEPRAPPAASALLSIPLPAPLPAPEFPDLDLNNITTFNPPGVRGTAATYMVQLIVDSREVRTIEDRQYFAKHLPDNGVIPEQRMLNVGDFLWVARSREARLVLDHVVERKRFDDLLSSLIDNRFQDQKVRLKRSCVENVIYLIEDFQMPALDPETQQKVDGAIAATITVDEFFVKNTKDITKTVAYIATMTRRIEERWRERKIAQIPSRLVDPKTLPQLKAWLADRYSEYHWCLSLDDYNTVGKKDNAAKETGKDAYCKMLMCAKGISAEKANEVFRIYPTPRDLIEAWEKCSGEDERDRLLADATRAQVGAKKIPSSVSRKVKEIWWGED</sequence>
<dbReference type="PANTHER" id="PTHR13451:SF0">
    <property type="entry name" value="CROSSOVER JUNCTION ENDONUCLEASE MUS81"/>
    <property type="match status" value="1"/>
</dbReference>
<evidence type="ECO:0000256" key="7">
    <source>
        <dbReference type="ARBA" id="ARBA00022763"/>
    </source>
</evidence>
<keyword evidence="8 14" id="KW-0378">Hydrolase</keyword>
<evidence type="ECO:0000256" key="3">
    <source>
        <dbReference type="ARBA" id="ARBA00010015"/>
    </source>
</evidence>
<feature type="region of interest" description="Disordered" evidence="15">
    <location>
        <begin position="341"/>
        <end position="372"/>
    </location>
</feature>
<feature type="compositionally biased region" description="Basic and acidic residues" evidence="15">
    <location>
        <begin position="213"/>
        <end position="224"/>
    </location>
</feature>
<dbReference type="PANTHER" id="PTHR13451">
    <property type="entry name" value="CLASS II CROSSOVER JUNCTION ENDONUCLEASE MUS81"/>
    <property type="match status" value="1"/>
</dbReference>
<dbReference type="InterPro" id="IPR006166">
    <property type="entry name" value="ERCC4_domain"/>
</dbReference>
<evidence type="ECO:0000256" key="5">
    <source>
        <dbReference type="ARBA" id="ARBA00022723"/>
    </source>
</evidence>
<dbReference type="GO" id="GO:0046872">
    <property type="term" value="F:metal ion binding"/>
    <property type="evidence" value="ECO:0007669"/>
    <property type="project" value="UniProtKB-UniRule"/>
</dbReference>
<dbReference type="InterPro" id="IPR047416">
    <property type="entry name" value="XPF_nuclease_Mus81"/>
</dbReference>
<dbReference type="GO" id="GO:0000727">
    <property type="term" value="P:double-strand break repair via break-induced replication"/>
    <property type="evidence" value="ECO:0007669"/>
    <property type="project" value="UniProtKB-UniRule"/>
</dbReference>
<dbReference type="CDD" id="cd21036">
    <property type="entry name" value="WH_MUS81"/>
    <property type="match status" value="1"/>
</dbReference>
<gene>
    <name evidence="17" type="ORF">PCON_05757</name>
</gene>
<dbReference type="SUPFAM" id="SSF47802">
    <property type="entry name" value="DNA polymerase beta, N-terminal domain-like"/>
    <property type="match status" value="1"/>
</dbReference>
<keyword evidence="11 14" id="KW-0234">DNA repair</keyword>
<dbReference type="Pfam" id="PF21136">
    <property type="entry name" value="WHD_MUS81"/>
    <property type="match status" value="1"/>
</dbReference>
<dbReference type="Gene3D" id="3.40.50.10130">
    <property type="match status" value="1"/>
</dbReference>
<dbReference type="FunFam" id="1.10.150.110:FF:000001">
    <property type="entry name" value="Putative Crossover junction endonuclease MUS81"/>
    <property type="match status" value="1"/>
</dbReference>
<evidence type="ECO:0000256" key="6">
    <source>
        <dbReference type="ARBA" id="ARBA00022759"/>
    </source>
</evidence>
<dbReference type="GO" id="GO:0000712">
    <property type="term" value="P:resolution of meiotic recombination intermediates"/>
    <property type="evidence" value="ECO:0007669"/>
    <property type="project" value="TreeGrafter"/>
</dbReference>
<dbReference type="Pfam" id="PF14716">
    <property type="entry name" value="HHH_8"/>
    <property type="match status" value="1"/>
</dbReference>
<keyword evidence="18" id="KW-1185">Reference proteome</keyword>
<keyword evidence="4 14" id="KW-0540">Nuclease</keyword>
<evidence type="ECO:0000313" key="18">
    <source>
        <dbReference type="Proteomes" id="UP000018144"/>
    </source>
</evidence>
<evidence type="ECO:0000259" key="16">
    <source>
        <dbReference type="SMART" id="SM00891"/>
    </source>
</evidence>
<evidence type="ECO:0000256" key="13">
    <source>
        <dbReference type="ARBA" id="ARBA00023254"/>
    </source>
</evidence>
<dbReference type="STRING" id="1076935.U4KXG1"/>
<dbReference type="InterPro" id="IPR010996">
    <property type="entry name" value="HHH_MUS81"/>
</dbReference>
<dbReference type="GO" id="GO:0008821">
    <property type="term" value="F:crossover junction DNA endonuclease activity"/>
    <property type="evidence" value="ECO:0007669"/>
    <property type="project" value="UniProtKB-UniRule"/>
</dbReference>
<feature type="region of interest" description="Disordered" evidence="15">
    <location>
        <begin position="390"/>
        <end position="500"/>
    </location>
</feature>
<dbReference type="SUPFAM" id="SSF52980">
    <property type="entry name" value="Restriction endonuclease-like"/>
    <property type="match status" value="1"/>
</dbReference>
<comment type="subunit">
    <text evidence="14">Interacts with EME1.</text>
</comment>
<organism evidence="17 18">
    <name type="scientific">Pyronema omphalodes (strain CBS 100304)</name>
    <name type="common">Pyronema confluens</name>
    <dbReference type="NCBI Taxonomy" id="1076935"/>
    <lineage>
        <taxon>Eukaryota</taxon>
        <taxon>Fungi</taxon>
        <taxon>Dikarya</taxon>
        <taxon>Ascomycota</taxon>
        <taxon>Pezizomycotina</taxon>
        <taxon>Pezizomycetes</taxon>
        <taxon>Pezizales</taxon>
        <taxon>Pyronemataceae</taxon>
        <taxon>Pyronema</taxon>
    </lineage>
</organism>
<dbReference type="GO" id="GO:0048476">
    <property type="term" value="C:Holliday junction resolvase complex"/>
    <property type="evidence" value="ECO:0007669"/>
    <property type="project" value="UniProtKB-UniRule"/>
</dbReference>
<evidence type="ECO:0000256" key="4">
    <source>
        <dbReference type="ARBA" id="ARBA00022722"/>
    </source>
</evidence>
<evidence type="ECO:0000256" key="2">
    <source>
        <dbReference type="ARBA" id="ARBA00004123"/>
    </source>
</evidence>
<dbReference type="EMBL" id="HF935281">
    <property type="protein sequence ID" value="CCX06170.1"/>
    <property type="molecule type" value="Genomic_DNA"/>
</dbReference>
<dbReference type="InterPro" id="IPR011335">
    <property type="entry name" value="Restrct_endonuc-II-like"/>
</dbReference>
<feature type="compositionally biased region" description="Low complexity" evidence="15">
    <location>
        <begin position="420"/>
        <end position="433"/>
    </location>
</feature>
<dbReference type="GO" id="GO:0031573">
    <property type="term" value="P:mitotic intra-S DNA damage checkpoint signaling"/>
    <property type="evidence" value="ECO:0007669"/>
    <property type="project" value="TreeGrafter"/>
</dbReference>
<dbReference type="GO" id="GO:0003677">
    <property type="term" value="F:DNA binding"/>
    <property type="evidence" value="ECO:0007669"/>
    <property type="project" value="UniProtKB-UniRule"/>
</dbReference>
<feature type="region of interest" description="Disordered" evidence="15">
    <location>
        <begin position="192"/>
        <end position="305"/>
    </location>
</feature>
<dbReference type="GO" id="GO:0031297">
    <property type="term" value="P:replication fork processing"/>
    <property type="evidence" value="ECO:0007669"/>
    <property type="project" value="UniProtKB-ARBA"/>
</dbReference>
<dbReference type="Proteomes" id="UP000018144">
    <property type="component" value="Unassembled WGS sequence"/>
</dbReference>
<dbReference type="OrthoDB" id="5963188at2759"/>
<dbReference type="GO" id="GO:0006308">
    <property type="term" value="P:DNA catabolic process"/>
    <property type="evidence" value="ECO:0007669"/>
    <property type="project" value="UniProtKB-UniRule"/>
</dbReference>
<evidence type="ECO:0000256" key="10">
    <source>
        <dbReference type="ARBA" id="ARBA00023172"/>
    </source>
</evidence>
<dbReference type="eggNOG" id="KOG2379">
    <property type="taxonomic scope" value="Eukaryota"/>
</dbReference>
<dbReference type="FunFam" id="3.40.50.10130:FF:000003">
    <property type="entry name" value="Crossover junction endonuclease MUS81"/>
    <property type="match status" value="1"/>
</dbReference>
<feature type="compositionally biased region" description="Low complexity" evidence="15">
    <location>
        <begin position="350"/>
        <end position="363"/>
    </location>
</feature>
<dbReference type="AlphaFoldDB" id="U4KXG1"/>
<name>U4KXG1_PYROM</name>
<dbReference type="InterPro" id="IPR047417">
    <property type="entry name" value="WHD_MUS81"/>
</dbReference>
<evidence type="ECO:0000256" key="11">
    <source>
        <dbReference type="ARBA" id="ARBA00023204"/>
    </source>
</evidence>
<keyword evidence="9 14" id="KW-0460">Magnesium</keyword>
<evidence type="ECO:0000256" key="15">
    <source>
        <dbReference type="SAM" id="MobiDB-lite"/>
    </source>
</evidence>
<evidence type="ECO:0000256" key="9">
    <source>
        <dbReference type="ARBA" id="ARBA00022842"/>
    </source>
</evidence>
<dbReference type="OMA" id="PGMLQMP"/>
<comment type="subcellular location">
    <subcellularLocation>
        <location evidence="2 14">Nucleus</location>
    </subcellularLocation>
</comment>
<feature type="compositionally biased region" description="Gly residues" evidence="15">
    <location>
        <begin position="233"/>
        <end position="243"/>
    </location>
</feature>
<evidence type="ECO:0000313" key="17">
    <source>
        <dbReference type="EMBL" id="CCX06170.1"/>
    </source>
</evidence>
<comment type="cofactor">
    <cofactor evidence="1 14">
        <name>Mg(2+)</name>
        <dbReference type="ChEBI" id="CHEBI:18420"/>
    </cofactor>
</comment>
<dbReference type="Gene3D" id="1.10.10.10">
    <property type="entry name" value="Winged helix-like DNA-binding domain superfamily/Winged helix DNA-binding domain"/>
    <property type="match status" value="1"/>
</dbReference>
<keyword evidence="10 14" id="KW-0233">DNA recombination</keyword>
<comment type="similarity">
    <text evidence="3 14">Belongs to the XPF family.</text>
</comment>
<keyword evidence="12 14" id="KW-0539">Nucleus</keyword>
<protein>
    <recommendedName>
        <fullName evidence="14">Crossover junction endonuclease MUS81</fullName>
        <ecNumber evidence="14">3.1.22.-</ecNumber>
    </recommendedName>
</protein>
<dbReference type="InterPro" id="IPR042530">
    <property type="entry name" value="EME1/EME2_C"/>
</dbReference>
<reference evidence="17 18" key="1">
    <citation type="journal article" date="2013" name="PLoS Genet.">
        <title>The genome and development-dependent transcriptomes of Pyronema confluens: a window into fungal evolution.</title>
        <authorList>
            <person name="Traeger S."/>
            <person name="Altegoer F."/>
            <person name="Freitag M."/>
            <person name="Gabaldon T."/>
            <person name="Kempken F."/>
            <person name="Kumar A."/>
            <person name="Marcet-Houben M."/>
            <person name="Poggeler S."/>
            <person name="Stajich J.E."/>
            <person name="Nowrousian M."/>
        </authorList>
    </citation>
    <scope>NUCLEOTIDE SEQUENCE [LARGE SCALE GENOMIC DNA]</scope>
    <source>
        <strain evidence="18">CBS 100304</strain>
        <tissue evidence="17">Vegetative mycelium</tissue>
    </source>
</reference>
<evidence type="ECO:0000256" key="14">
    <source>
        <dbReference type="RuleBase" id="RU369042"/>
    </source>
</evidence>
<dbReference type="SMART" id="SM00891">
    <property type="entry name" value="ERCC4"/>
    <property type="match status" value="1"/>
</dbReference>
<dbReference type="Gene3D" id="1.10.150.670">
    <property type="entry name" value="Crossover junction endonuclease EME1, DNA-binding domain"/>
    <property type="match status" value="1"/>
</dbReference>
<feature type="compositionally biased region" description="Polar residues" evidence="15">
    <location>
        <begin position="401"/>
        <end position="411"/>
    </location>
</feature>
<dbReference type="CDD" id="cd20074">
    <property type="entry name" value="XPF_nuclease_Mus81"/>
    <property type="match status" value="1"/>
</dbReference>
<dbReference type="InterPro" id="IPR027421">
    <property type="entry name" value="DNA_pol_lamdba_lyase_dom_sf"/>
</dbReference>
<evidence type="ECO:0000256" key="12">
    <source>
        <dbReference type="ARBA" id="ARBA00023242"/>
    </source>
</evidence>
<dbReference type="EC" id="3.1.22.-" evidence="14"/>